<dbReference type="EMBL" id="JAGFMF010011418">
    <property type="protein sequence ID" value="KAG8523147.1"/>
    <property type="molecule type" value="Genomic_DNA"/>
</dbReference>
<evidence type="ECO:0000313" key="4">
    <source>
        <dbReference type="EMBL" id="KAG8523147.1"/>
    </source>
</evidence>
<evidence type="ECO:0000256" key="2">
    <source>
        <dbReference type="ARBA" id="ARBA00022692"/>
    </source>
</evidence>
<evidence type="ECO:0000256" key="3">
    <source>
        <dbReference type="ARBA" id="ARBA00023136"/>
    </source>
</evidence>
<accession>A0A8J6DV88</accession>
<dbReference type="SUPFAM" id="SSF103506">
    <property type="entry name" value="Mitochondrial carrier"/>
    <property type="match status" value="1"/>
</dbReference>
<comment type="caution">
    <text evidence="4">The sequence shown here is derived from an EMBL/GenBank/DDBJ whole genome shotgun (WGS) entry which is preliminary data.</text>
</comment>
<name>A0A8J6DV88_GALPY</name>
<evidence type="ECO:0000313" key="5">
    <source>
        <dbReference type="Proteomes" id="UP000700334"/>
    </source>
</evidence>
<proteinExistence type="predicted"/>
<keyword evidence="2" id="KW-0812">Transmembrane</keyword>
<keyword evidence="5" id="KW-1185">Reference proteome</keyword>
<gene>
    <name evidence="4" type="ORF">J0S82_012732</name>
</gene>
<feature type="non-terminal residue" evidence="4">
    <location>
        <position position="1"/>
    </location>
</feature>
<dbReference type="InterPro" id="IPR023395">
    <property type="entry name" value="MCP_dom_sf"/>
</dbReference>
<sequence>ISKSRYFASNLACSRVARTISFCWVYHQHLSSTDAGKSGAEWACTGLGLRTVNGICGLYQGSDVSMQCIIVYGAAHLGTMTERTCSLTPTTHILERWMTAPLCRLVSYLFDTTCWCVMVRPESGHHDIMHTRTLSCYRKIFKDKGEGFLQGSPVHCAVHQL</sequence>
<organism evidence="4 5">
    <name type="scientific">Galemys pyrenaicus</name>
    <name type="common">Iberian desman</name>
    <name type="synonym">Pyrenean desman</name>
    <dbReference type="NCBI Taxonomy" id="202257"/>
    <lineage>
        <taxon>Eukaryota</taxon>
        <taxon>Metazoa</taxon>
        <taxon>Chordata</taxon>
        <taxon>Craniata</taxon>
        <taxon>Vertebrata</taxon>
        <taxon>Euteleostomi</taxon>
        <taxon>Mammalia</taxon>
        <taxon>Eutheria</taxon>
        <taxon>Laurasiatheria</taxon>
        <taxon>Eulipotyphla</taxon>
        <taxon>Talpidae</taxon>
        <taxon>Galemys</taxon>
    </lineage>
</organism>
<protein>
    <submittedName>
        <fullName evidence="4">ADP/ATP translocase 3</fullName>
    </submittedName>
</protein>
<dbReference type="AlphaFoldDB" id="A0A8J6DV88"/>
<comment type="subcellular location">
    <subcellularLocation>
        <location evidence="1">Membrane</location>
    </subcellularLocation>
</comment>
<keyword evidence="3" id="KW-0472">Membrane</keyword>
<feature type="non-terminal residue" evidence="4">
    <location>
        <position position="161"/>
    </location>
</feature>
<reference evidence="4" key="1">
    <citation type="journal article" date="2021" name="Evol. Appl.">
        <title>The genome of the Pyrenean desman and the effects of bottlenecks and inbreeding on the genomic landscape of an endangered species.</title>
        <authorList>
            <person name="Escoda L."/>
            <person name="Castresana J."/>
        </authorList>
    </citation>
    <scope>NUCLEOTIDE SEQUENCE</scope>
    <source>
        <strain evidence="4">IBE-C5619</strain>
    </source>
</reference>
<dbReference type="Proteomes" id="UP000700334">
    <property type="component" value="Unassembled WGS sequence"/>
</dbReference>
<dbReference type="GO" id="GO:0016020">
    <property type="term" value="C:membrane"/>
    <property type="evidence" value="ECO:0007669"/>
    <property type="project" value="UniProtKB-SubCell"/>
</dbReference>
<evidence type="ECO:0000256" key="1">
    <source>
        <dbReference type="ARBA" id="ARBA00004370"/>
    </source>
</evidence>